<comment type="subcellular location">
    <subcellularLocation>
        <location evidence="1">Membrane</location>
    </subcellularLocation>
</comment>
<dbReference type="FunFam" id="1.10.287.950:FF:000001">
    <property type="entry name" value="Methyl-accepting chemotaxis sensory transducer"/>
    <property type="match status" value="1"/>
</dbReference>
<dbReference type="Proteomes" id="UP000273611">
    <property type="component" value="Unassembled WGS sequence"/>
</dbReference>
<dbReference type="GO" id="GO:0007165">
    <property type="term" value="P:signal transduction"/>
    <property type="evidence" value="ECO:0007669"/>
    <property type="project" value="UniProtKB-KW"/>
</dbReference>
<dbReference type="CDD" id="cd06225">
    <property type="entry name" value="HAMP"/>
    <property type="match status" value="1"/>
</dbReference>
<comment type="caution">
    <text evidence="10">The sequence shown here is derived from an EMBL/GenBank/DDBJ whole genome shotgun (WGS) entry which is preliminary data.</text>
</comment>
<keyword evidence="2" id="KW-0145">Chemotaxis</keyword>
<protein>
    <submittedName>
        <fullName evidence="10">HAMP domain-containing protein</fullName>
    </submittedName>
</protein>
<dbReference type="InterPro" id="IPR004089">
    <property type="entry name" value="MCPsignal_dom"/>
</dbReference>
<keyword evidence="6" id="KW-1133">Transmembrane helix</keyword>
<dbReference type="PROSITE" id="PS50906">
    <property type="entry name" value="NIT"/>
    <property type="match status" value="1"/>
</dbReference>
<feature type="domain" description="NIT" evidence="9">
    <location>
        <begin position="39"/>
        <end position="291"/>
    </location>
</feature>
<sequence>MSRLPLTLLLMLLTIFPLLAFALMGASTALEYYHGYSSFEQADVTQRLGRAGGVLAQVIPAEAFSSADDRQARRAASDAALAEVQSAYDAWKASGLADPAIEHAVQIIGEKRDNLANFRSRVDAGTAGETEGGVALRPAAAAGLDLIRRTGATIDDLELARFINGFHALMQFREAGFMEIRPGRAYIKNSTMAVDLFSSLLYSKSLRQLYFAPMHEFLPADLVKPYDDFEAGAEGRFIASVRDRVYANLPNVSFPADTADRWNAATGRRAELLGQLVTRASARLDQTAAKRYSELRKSFLGYSGLTLAIMTIVLLLCVTVIRRISRYIRSLTGRMTGLAEGDTATEVPLTSRRDEIGEMARSLEFFREAAIQKKNLEASAESERDRSEKEKLDIQESAEREAEDRLTRATTALATGLKRLAHGDLVCELEEPFAPQFESLREDFNASIRQLRDALQTVGRSVESVTSGSADVSAASEDLSKRTEQQAASLEETAAALEEITANVMSTTKRTSEARGAVQRMRDHAEISGRVVRDAIGAMNRIQGSSQQISQIIGVIDEIAFQTNLLALNAGVEAARAGEAGKGFAVVAQEVRELAQRSANAAKEIKKLIDTSASAVGEGVKLVSETGSGLRTIEELVLDVNVHMDAIAMASQEQSSGLHEINTAVNHMDQTTQQNASMVAEMSAAGASLAQESRSLATLLKHFRFETGRKDIRIQRAATELRSVRRPLPQTSRGNLALESSNEDWQEF</sequence>
<dbReference type="PROSITE" id="PS50885">
    <property type="entry name" value="HAMP"/>
    <property type="match status" value="2"/>
</dbReference>
<dbReference type="PANTHER" id="PTHR43531:SF11">
    <property type="entry name" value="METHYL-ACCEPTING CHEMOTAXIS PROTEIN 3"/>
    <property type="match status" value="1"/>
</dbReference>
<feature type="domain" description="HAMP" evidence="8">
    <location>
        <begin position="404"/>
        <end position="456"/>
    </location>
</feature>
<keyword evidence="6" id="KW-0472">Membrane</keyword>
<dbReference type="AlphaFoldDB" id="A0A432N950"/>
<dbReference type="SMART" id="SM00283">
    <property type="entry name" value="MA"/>
    <property type="match status" value="1"/>
</dbReference>
<feature type="region of interest" description="Disordered" evidence="5">
    <location>
        <begin position="377"/>
        <end position="405"/>
    </location>
</feature>
<dbReference type="PROSITE" id="PS50111">
    <property type="entry name" value="CHEMOTAXIS_TRANSDUC_2"/>
    <property type="match status" value="1"/>
</dbReference>
<keyword evidence="4" id="KW-0807">Transducer</keyword>
<name>A0A432N950_9HYPH</name>
<feature type="compositionally biased region" description="Polar residues" evidence="5">
    <location>
        <begin position="729"/>
        <end position="740"/>
    </location>
</feature>
<dbReference type="InterPro" id="IPR010910">
    <property type="entry name" value="Nitrate/nitrite_sensing_bac"/>
</dbReference>
<evidence type="ECO:0000256" key="5">
    <source>
        <dbReference type="SAM" id="MobiDB-lite"/>
    </source>
</evidence>
<feature type="region of interest" description="Disordered" evidence="5">
    <location>
        <begin position="466"/>
        <end position="486"/>
    </location>
</feature>
<dbReference type="InterPro" id="IPR051310">
    <property type="entry name" value="MCP_chemotaxis"/>
</dbReference>
<dbReference type="RefSeq" id="WP_127431771.1">
    <property type="nucleotide sequence ID" value="NZ_BMFI01000022.1"/>
</dbReference>
<gene>
    <name evidence="10" type="ORF">EEQ99_32005</name>
</gene>
<evidence type="ECO:0000256" key="2">
    <source>
        <dbReference type="ARBA" id="ARBA00022500"/>
    </source>
</evidence>
<dbReference type="InterPro" id="IPR013587">
    <property type="entry name" value="Nitrate/nitrite_sensing"/>
</dbReference>
<feature type="domain" description="Methyl-accepting transducer" evidence="7">
    <location>
        <begin position="461"/>
        <end position="690"/>
    </location>
</feature>
<dbReference type="EMBL" id="RIBW01000025">
    <property type="protein sequence ID" value="RUL96090.1"/>
    <property type="molecule type" value="Genomic_DNA"/>
</dbReference>
<dbReference type="SUPFAM" id="SSF158472">
    <property type="entry name" value="HAMP domain-like"/>
    <property type="match status" value="1"/>
</dbReference>
<dbReference type="Gene3D" id="1.10.287.950">
    <property type="entry name" value="Methyl-accepting chemotaxis protein"/>
    <property type="match status" value="1"/>
</dbReference>
<evidence type="ECO:0000256" key="3">
    <source>
        <dbReference type="ARBA" id="ARBA00029447"/>
    </source>
</evidence>
<evidence type="ECO:0000259" key="9">
    <source>
        <dbReference type="PROSITE" id="PS50906"/>
    </source>
</evidence>
<evidence type="ECO:0000313" key="11">
    <source>
        <dbReference type="Proteomes" id="UP000273611"/>
    </source>
</evidence>
<organism evidence="10 11">
    <name type="scientific">Rhizobium anhuiense</name>
    <dbReference type="NCBI Taxonomy" id="1184720"/>
    <lineage>
        <taxon>Bacteria</taxon>
        <taxon>Pseudomonadati</taxon>
        <taxon>Pseudomonadota</taxon>
        <taxon>Alphaproteobacteria</taxon>
        <taxon>Hyphomicrobiales</taxon>
        <taxon>Rhizobiaceae</taxon>
        <taxon>Rhizobium/Agrobacterium group</taxon>
        <taxon>Rhizobium</taxon>
    </lineage>
</organism>
<evidence type="ECO:0000259" key="7">
    <source>
        <dbReference type="PROSITE" id="PS50111"/>
    </source>
</evidence>
<comment type="similarity">
    <text evidence="3">Belongs to the methyl-accepting chemotaxis (MCP) protein family.</text>
</comment>
<feature type="region of interest" description="Disordered" evidence="5">
    <location>
        <begin position="725"/>
        <end position="748"/>
    </location>
</feature>
<reference evidence="10 11" key="1">
    <citation type="journal article" date="2015" name="Int. J. Syst. Evol. Microbiol.">
        <title>Rhizobium anhuiense sp. nov., isolated from effective nodules of Vicia faba and Pisum sativum.</title>
        <authorList>
            <person name="Zhang Y.J."/>
            <person name="Zheng W.T."/>
            <person name="Everall I."/>
            <person name="Young J.P."/>
            <person name="Zhang X.X."/>
            <person name="Tian C.F."/>
            <person name="Sui X.H."/>
            <person name="Wang E.T."/>
            <person name="Chen W.X."/>
        </authorList>
    </citation>
    <scope>NUCLEOTIDE SEQUENCE [LARGE SCALE GENOMIC DNA]</scope>
    <source>
        <strain evidence="10 11">CCBAU 23252</strain>
    </source>
</reference>
<dbReference type="InterPro" id="IPR003660">
    <property type="entry name" value="HAMP_dom"/>
</dbReference>
<evidence type="ECO:0000256" key="6">
    <source>
        <dbReference type="SAM" id="Phobius"/>
    </source>
</evidence>
<dbReference type="GO" id="GO:0016020">
    <property type="term" value="C:membrane"/>
    <property type="evidence" value="ECO:0007669"/>
    <property type="project" value="UniProtKB-SubCell"/>
</dbReference>
<dbReference type="PANTHER" id="PTHR43531">
    <property type="entry name" value="PROTEIN ICFG"/>
    <property type="match status" value="1"/>
</dbReference>
<feature type="domain" description="HAMP" evidence="8">
    <location>
        <begin position="322"/>
        <end position="375"/>
    </location>
</feature>
<evidence type="ECO:0000313" key="10">
    <source>
        <dbReference type="EMBL" id="RUL96090.1"/>
    </source>
</evidence>
<feature type="transmembrane region" description="Helical" evidence="6">
    <location>
        <begin position="299"/>
        <end position="321"/>
    </location>
</feature>
<evidence type="ECO:0000256" key="1">
    <source>
        <dbReference type="ARBA" id="ARBA00004370"/>
    </source>
</evidence>
<dbReference type="Pfam" id="PF08376">
    <property type="entry name" value="NIT"/>
    <property type="match status" value="1"/>
</dbReference>
<evidence type="ECO:0000259" key="8">
    <source>
        <dbReference type="PROSITE" id="PS50885"/>
    </source>
</evidence>
<dbReference type="Pfam" id="PF00015">
    <property type="entry name" value="MCPsignal"/>
    <property type="match status" value="1"/>
</dbReference>
<dbReference type="SUPFAM" id="SSF58104">
    <property type="entry name" value="Methyl-accepting chemotaxis protein (MCP) signaling domain"/>
    <property type="match status" value="1"/>
</dbReference>
<dbReference type="GeneID" id="75220072"/>
<accession>A0A432N950</accession>
<keyword evidence="6" id="KW-0812">Transmembrane</keyword>
<evidence type="ECO:0000256" key="4">
    <source>
        <dbReference type="PROSITE-ProRule" id="PRU00284"/>
    </source>
</evidence>
<dbReference type="Gene3D" id="6.10.340.10">
    <property type="match status" value="1"/>
</dbReference>
<dbReference type="GO" id="GO:0006935">
    <property type="term" value="P:chemotaxis"/>
    <property type="evidence" value="ECO:0007669"/>
    <property type="project" value="UniProtKB-KW"/>
</dbReference>
<dbReference type="CDD" id="cd11386">
    <property type="entry name" value="MCP_signal"/>
    <property type="match status" value="1"/>
</dbReference>
<dbReference type="Pfam" id="PF00672">
    <property type="entry name" value="HAMP"/>
    <property type="match status" value="1"/>
</dbReference>
<dbReference type="SMART" id="SM00304">
    <property type="entry name" value="HAMP"/>
    <property type="match status" value="2"/>
</dbReference>
<proteinExistence type="inferred from homology"/>